<evidence type="ECO:0000313" key="2">
    <source>
        <dbReference type="Proteomes" id="UP000003226"/>
    </source>
</evidence>
<organism evidence="1 2">
    <name type="scientific">Rhodanobacter spathiphylli B39</name>
    <dbReference type="NCBI Taxonomy" id="1163407"/>
    <lineage>
        <taxon>Bacteria</taxon>
        <taxon>Pseudomonadati</taxon>
        <taxon>Pseudomonadota</taxon>
        <taxon>Gammaproteobacteria</taxon>
        <taxon>Lysobacterales</taxon>
        <taxon>Rhodanobacteraceae</taxon>
        <taxon>Rhodanobacter</taxon>
    </lineage>
</organism>
<dbReference type="InterPro" id="IPR038225">
    <property type="entry name" value="TagF_sf"/>
</dbReference>
<dbReference type="STRING" id="1163407.UU7_09915"/>
<dbReference type="EMBL" id="AJXT01000024">
    <property type="protein sequence ID" value="EIL93077.1"/>
    <property type="molecule type" value="Genomic_DNA"/>
</dbReference>
<dbReference type="NCBIfam" id="TIGR03373">
    <property type="entry name" value="VI_minor_4"/>
    <property type="match status" value="1"/>
</dbReference>
<dbReference type="Proteomes" id="UP000003226">
    <property type="component" value="Unassembled WGS sequence"/>
</dbReference>
<name>I4W0T6_9GAMM</name>
<proteinExistence type="predicted"/>
<dbReference type="eggNOG" id="COG3913">
    <property type="taxonomic scope" value="Bacteria"/>
</dbReference>
<gene>
    <name evidence="1" type="ORF">UU7_09915</name>
</gene>
<dbReference type="RefSeq" id="WP_007807861.1">
    <property type="nucleotide sequence ID" value="NZ_AJXT01000024.1"/>
</dbReference>
<dbReference type="Gene3D" id="3.40.1730.10">
    <property type="entry name" value="pa0076 domain"/>
    <property type="match status" value="1"/>
</dbReference>
<keyword evidence="2" id="KW-1185">Reference proteome</keyword>
<reference evidence="1 2" key="1">
    <citation type="journal article" date="2012" name="J. Bacteriol.">
        <title>Genome sequences for six rhodanobacter strains, isolated from soils and the terrestrial subsurface, with variable denitrification capabilities.</title>
        <authorList>
            <person name="Kostka J.E."/>
            <person name="Green S.J."/>
            <person name="Rishishwar L."/>
            <person name="Prakash O."/>
            <person name="Katz L.S."/>
            <person name="Marino-Ramirez L."/>
            <person name="Jordan I.K."/>
            <person name="Munk C."/>
            <person name="Ivanova N."/>
            <person name="Mikhailova N."/>
            <person name="Watson D.B."/>
            <person name="Brown S.D."/>
            <person name="Palumbo A.V."/>
            <person name="Brooks S.C."/>
        </authorList>
    </citation>
    <scope>NUCLEOTIDE SEQUENCE [LARGE SCALE GENOMIC DNA]</scope>
    <source>
        <strain evidence="1 2">B39</strain>
    </source>
</reference>
<protein>
    <submittedName>
        <fullName evidence="1">Type VI secretion-associated protein, BMA_A0400 family</fullName>
    </submittedName>
</protein>
<sequence length="552" mass="57634">MPTSAAGFFGKLPCAGDFVQRRLPSAFVDVWDRHFEEAVAASRAELGSGWHDAYHASPVWRFLFAPGVCGDSAWFGIMGPGVDRVGRCFPMVIAAPLGVDIASGTRALTEAKAWSDAAEQVHAMAQCDARISVEAFDEQVAALGDPLARASSPAPTSLRDVDWNRAAHWRLPLGGASSPEPFLGEVWERLAAVPGPWCLWWTAGSERVPACVLATRGLPAASAYVTFLDAQHGAAAWQSPMTFERSVPRVAAVSGRADSLLDDLMAAAPAIPESAIPVSAMPSPPPTPSSAWLPDDPDLLADLVGTSEAATSVPPLPSVAPVAAQVTSAGEGEVVAAVTVVERTDCGLTVLSAEVGTADSRQRAVGEVSGIIRTMSCSDLIGGMHSLRRQLLMLNPPLRRASEDLIDPVLEDCAVIAAHVVAGQAGLLRIGAAGAWHWRHGRVQPLFAQADDPLPGGADDGEFDDLLFSSVVPGVPGLGASEQPLCGEVRCELVAGDRLLLMAGEPLLNLSPDVVASHLALPVDEARPRLANAAGLGVDAARWPLTIIEVGA</sequence>
<dbReference type="PATRIC" id="fig|1163407.3.peg.1997"/>
<dbReference type="AlphaFoldDB" id="I4W0T6"/>
<dbReference type="InterPro" id="IPR017748">
    <property type="entry name" value="TagF"/>
</dbReference>
<dbReference type="Pfam" id="PF09867">
    <property type="entry name" value="TagF_N"/>
    <property type="match status" value="1"/>
</dbReference>
<dbReference type="OrthoDB" id="9801841at2"/>
<comment type="caution">
    <text evidence="1">The sequence shown here is derived from an EMBL/GenBank/DDBJ whole genome shotgun (WGS) entry which is preliminary data.</text>
</comment>
<accession>I4W0T6</accession>
<evidence type="ECO:0000313" key="1">
    <source>
        <dbReference type="EMBL" id="EIL93077.1"/>
    </source>
</evidence>